<keyword evidence="1" id="KW-1133">Transmembrane helix</keyword>
<gene>
    <name evidence="2" type="ORF">NCTC8139_01050</name>
</gene>
<proteinExistence type="predicted"/>
<evidence type="ECO:0008006" key="4">
    <source>
        <dbReference type="Google" id="ProtNLM"/>
    </source>
</evidence>
<evidence type="ECO:0000313" key="2">
    <source>
        <dbReference type="EMBL" id="VFA82441.1"/>
    </source>
</evidence>
<dbReference type="Proteomes" id="UP000360750">
    <property type="component" value="Unassembled WGS sequence"/>
</dbReference>
<feature type="transmembrane region" description="Helical" evidence="1">
    <location>
        <begin position="99"/>
        <end position="120"/>
    </location>
</feature>
<feature type="transmembrane region" description="Helical" evidence="1">
    <location>
        <begin position="174"/>
        <end position="197"/>
    </location>
</feature>
<protein>
    <recommendedName>
        <fullName evidence="4">DUF998 domain-containing protein</fullName>
    </recommendedName>
</protein>
<evidence type="ECO:0000256" key="1">
    <source>
        <dbReference type="SAM" id="Phobius"/>
    </source>
</evidence>
<keyword evidence="1" id="KW-0812">Transmembrane</keyword>
<reference evidence="2 3" key="1">
    <citation type="submission" date="2019-02" db="EMBL/GenBank/DDBJ databases">
        <authorList>
            <consortium name="Pathogen Informatics"/>
        </authorList>
    </citation>
    <scope>NUCLEOTIDE SEQUENCE [LARGE SCALE GENOMIC DNA]</scope>
    <source>
        <strain evidence="2 3">3012STDY6756503</strain>
    </source>
</reference>
<dbReference type="AlphaFoldDB" id="A0ABD7UZS1"/>
<dbReference type="EMBL" id="CAACYD010000005">
    <property type="protein sequence ID" value="VFA82441.1"/>
    <property type="molecule type" value="Genomic_DNA"/>
</dbReference>
<evidence type="ECO:0000313" key="3">
    <source>
        <dbReference type="Proteomes" id="UP000360750"/>
    </source>
</evidence>
<keyword evidence="1" id="KW-0472">Membrane</keyword>
<feature type="transmembrane region" description="Helical" evidence="1">
    <location>
        <begin position="12"/>
        <end position="36"/>
    </location>
</feature>
<feature type="transmembrane region" description="Helical" evidence="1">
    <location>
        <begin position="64"/>
        <end position="87"/>
    </location>
</feature>
<name>A0ABD7UZS1_9ACTN</name>
<accession>A0ABD7UZS1</accession>
<comment type="caution">
    <text evidence="2">The sequence shown here is derived from an EMBL/GenBank/DDBJ whole genome shotgun (WGS) entry which is preliminary data.</text>
</comment>
<sequence length="210" mass="20780">MSPAASGGGQVTARAGALACVLMGFIVIAASFMHWVHAGHGIDANGFGFVNRRYAELTGLQLTLGWFTTALGLLIIVGGLAALYAVVRQGSSPRPGFTLVTGAGVAAVVIAGAIPVRPVGLTLPLGSLGATSAAGDLGDPVVGIFVLLAAALTSVVIGLVGVSLGARDAVAQRWLAVAIAAGAVVGVLAVALVWWWLGRGALDVGVLVPA</sequence>
<feature type="transmembrane region" description="Helical" evidence="1">
    <location>
        <begin position="140"/>
        <end position="162"/>
    </location>
</feature>
<organism evidence="2 3">
    <name type="scientific">Gordonia paraffinivorans</name>
    <dbReference type="NCBI Taxonomy" id="175628"/>
    <lineage>
        <taxon>Bacteria</taxon>
        <taxon>Bacillati</taxon>
        <taxon>Actinomycetota</taxon>
        <taxon>Actinomycetes</taxon>
        <taxon>Mycobacteriales</taxon>
        <taxon>Gordoniaceae</taxon>
        <taxon>Gordonia</taxon>
    </lineage>
</organism>